<dbReference type="InterPro" id="IPR036397">
    <property type="entry name" value="RNaseH_sf"/>
</dbReference>
<accession>A0A1F6FYY5</accession>
<gene>
    <name evidence="2" type="ORF">A3H16_03195</name>
</gene>
<dbReference type="GO" id="GO:0015074">
    <property type="term" value="P:DNA integration"/>
    <property type="evidence" value="ECO:0007669"/>
    <property type="project" value="InterPro"/>
</dbReference>
<sequence length="366" mass="43307">MVKAVMKAGYRLVPAVPYVLLDDATRWRKQAEALGLSKGARARLEWFIWHKGHAQSASLTTRHFGISRKTFWKWDTRFDRTNLRTLEEKSRAPQRVRHKEITIEEEGRIIKLRTAHIRWGKMKLAVVYKTTYGTPISSWKVQYTIKKHGLYFHPKKNAQTQAKRKRSKEKKRITGLYRKPFPGFLVALDTIVLWIDGTKRYIFTAIDTASKIAFARMYTTKSSKNASDFLNRFVYLLDYEVWNAGHDNGSEFHKHFQKAIEELQLGDWWSRPHTPKDNPFNERFNRTLQDEFIALGHLTNDVDRFNREVTEWLIEYAFVRPHQTLGYQTPREYYSKAAKLLPMYSSRTTSFIVRMSKVYFFQLCMC</sequence>
<dbReference type="GO" id="GO:0003676">
    <property type="term" value="F:nucleic acid binding"/>
    <property type="evidence" value="ECO:0007669"/>
    <property type="project" value="InterPro"/>
</dbReference>
<name>A0A1F6FYY5_9BACT</name>
<dbReference type="InterPro" id="IPR012337">
    <property type="entry name" value="RNaseH-like_sf"/>
</dbReference>
<dbReference type="AlphaFoldDB" id="A0A1F6FYY5"/>
<dbReference type="PANTHER" id="PTHR35004">
    <property type="entry name" value="TRANSPOSASE RV3428C-RELATED"/>
    <property type="match status" value="1"/>
</dbReference>
<evidence type="ECO:0000313" key="3">
    <source>
        <dbReference type="Proteomes" id="UP000178601"/>
    </source>
</evidence>
<dbReference type="SUPFAM" id="SSF46689">
    <property type="entry name" value="Homeodomain-like"/>
    <property type="match status" value="1"/>
</dbReference>
<feature type="domain" description="Integrase catalytic" evidence="1">
    <location>
        <begin position="178"/>
        <end position="338"/>
    </location>
</feature>
<dbReference type="PANTHER" id="PTHR35004:SF7">
    <property type="entry name" value="INTEGRASE PROTEIN"/>
    <property type="match status" value="1"/>
</dbReference>
<reference evidence="2 3" key="1">
    <citation type="journal article" date="2016" name="Nat. Commun.">
        <title>Thousands of microbial genomes shed light on interconnected biogeochemical processes in an aquifer system.</title>
        <authorList>
            <person name="Anantharaman K."/>
            <person name="Brown C.T."/>
            <person name="Hug L.A."/>
            <person name="Sharon I."/>
            <person name="Castelle C.J."/>
            <person name="Probst A.J."/>
            <person name="Thomas B.C."/>
            <person name="Singh A."/>
            <person name="Wilkins M.J."/>
            <person name="Karaoz U."/>
            <person name="Brodie E.L."/>
            <person name="Williams K.H."/>
            <person name="Hubbard S.S."/>
            <person name="Banfield J.F."/>
        </authorList>
    </citation>
    <scope>NUCLEOTIDE SEQUENCE [LARGE SCALE GENOMIC DNA]</scope>
</reference>
<dbReference type="PROSITE" id="PS50994">
    <property type="entry name" value="INTEGRASE"/>
    <property type="match status" value="1"/>
</dbReference>
<dbReference type="Pfam" id="PF13683">
    <property type="entry name" value="rve_3"/>
    <property type="match status" value="1"/>
</dbReference>
<protein>
    <recommendedName>
        <fullName evidence="1">Integrase catalytic domain-containing protein</fullName>
    </recommendedName>
</protein>
<evidence type="ECO:0000313" key="2">
    <source>
        <dbReference type="EMBL" id="OGG91064.1"/>
    </source>
</evidence>
<dbReference type="EMBL" id="MFMQ01000070">
    <property type="protein sequence ID" value="OGG91064.1"/>
    <property type="molecule type" value="Genomic_DNA"/>
</dbReference>
<dbReference type="InterPro" id="IPR001584">
    <property type="entry name" value="Integrase_cat-core"/>
</dbReference>
<evidence type="ECO:0000259" key="1">
    <source>
        <dbReference type="PROSITE" id="PS50994"/>
    </source>
</evidence>
<dbReference type="InterPro" id="IPR009057">
    <property type="entry name" value="Homeodomain-like_sf"/>
</dbReference>
<proteinExistence type="predicted"/>
<dbReference type="SUPFAM" id="SSF53098">
    <property type="entry name" value="Ribonuclease H-like"/>
    <property type="match status" value="1"/>
</dbReference>
<organism evidence="2 3">
    <name type="scientific">Candidatus Kaiserbacteria bacterium RIFCSPLOWO2_12_FULL_53_8</name>
    <dbReference type="NCBI Taxonomy" id="1798529"/>
    <lineage>
        <taxon>Bacteria</taxon>
        <taxon>Candidatus Kaiseribacteriota</taxon>
    </lineage>
</organism>
<dbReference type="Gene3D" id="3.30.420.10">
    <property type="entry name" value="Ribonuclease H-like superfamily/Ribonuclease H"/>
    <property type="match status" value="1"/>
</dbReference>
<dbReference type="Proteomes" id="UP000178601">
    <property type="component" value="Unassembled WGS sequence"/>
</dbReference>
<comment type="caution">
    <text evidence="2">The sequence shown here is derived from an EMBL/GenBank/DDBJ whole genome shotgun (WGS) entry which is preliminary data.</text>
</comment>